<keyword evidence="9" id="KW-1185">Reference proteome</keyword>
<accession>A0ABU9Y1L4</accession>
<comment type="cofactor">
    <cofactor evidence="2">
        <name>Mg(2+)</name>
        <dbReference type="ChEBI" id="CHEBI:18420"/>
    </cofactor>
</comment>
<comment type="cofactor">
    <cofactor evidence="1">
        <name>Mn(2+)</name>
        <dbReference type="ChEBI" id="CHEBI:29035"/>
    </cofactor>
</comment>
<dbReference type="CDD" id="cd18870">
    <property type="entry name" value="NUDIX_AcylCoAdiphos_Nudt19"/>
    <property type="match status" value="1"/>
</dbReference>
<sequence>MPVTATSPIPAATLVLFRETGGAPELLFVERAKAMVFAGGALVFPGGRIDPGDRALALTFPGDPDDIAARIAAIRETIEEVGVPIGLVPTPDAETLGTVRAALHAGAALGHALHDAGLALDPDPLVPFARWLPAHAHMRIFDTRFYLARLPGDAPDPVVDDTENVRVFWATAQAVLDDADAGRVRIIFPTRRNLERLAGFASFDEAAVDAARYPIRTVTPWAEDRDGIPHLCIPGDLGYPVTAEPITSALRG</sequence>
<reference evidence="8 9" key="1">
    <citation type="submission" date="2024-05" db="EMBL/GenBank/DDBJ databases">
        <authorList>
            <person name="Liu Q."/>
            <person name="Xin Y.-H."/>
        </authorList>
    </citation>
    <scope>NUCLEOTIDE SEQUENCE [LARGE SCALE GENOMIC DNA]</scope>
    <source>
        <strain evidence="8 9">CGMCC 1.10181</strain>
    </source>
</reference>
<dbReference type="InterPro" id="IPR039121">
    <property type="entry name" value="NUDT19"/>
</dbReference>
<dbReference type="RefSeq" id="WP_343889558.1">
    <property type="nucleotide sequence ID" value="NZ_BAAAEH010000022.1"/>
</dbReference>
<dbReference type="EMBL" id="JBDIME010000005">
    <property type="protein sequence ID" value="MEN2789665.1"/>
    <property type="molecule type" value="Genomic_DNA"/>
</dbReference>
<dbReference type="Gene3D" id="3.90.79.10">
    <property type="entry name" value="Nucleoside Triphosphate Pyrophosphohydrolase"/>
    <property type="match status" value="1"/>
</dbReference>
<dbReference type="PANTHER" id="PTHR12318:SF0">
    <property type="entry name" value="ACYL-COENZYME A DIPHOSPHATASE NUDT19"/>
    <property type="match status" value="1"/>
</dbReference>
<keyword evidence="3" id="KW-0479">Metal-binding</keyword>
<dbReference type="PANTHER" id="PTHR12318">
    <property type="entry name" value="TESTOSTERONE-REGULATED PROTEIN RP2"/>
    <property type="match status" value="1"/>
</dbReference>
<evidence type="ECO:0000256" key="1">
    <source>
        <dbReference type="ARBA" id="ARBA00001936"/>
    </source>
</evidence>
<evidence type="ECO:0000256" key="3">
    <source>
        <dbReference type="ARBA" id="ARBA00022723"/>
    </source>
</evidence>
<organism evidence="8 9">
    <name type="scientific">Sphingomonas oligophenolica</name>
    <dbReference type="NCBI Taxonomy" id="301154"/>
    <lineage>
        <taxon>Bacteria</taxon>
        <taxon>Pseudomonadati</taxon>
        <taxon>Pseudomonadota</taxon>
        <taxon>Alphaproteobacteria</taxon>
        <taxon>Sphingomonadales</taxon>
        <taxon>Sphingomonadaceae</taxon>
        <taxon>Sphingomonas</taxon>
    </lineage>
</organism>
<evidence type="ECO:0000256" key="4">
    <source>
        <dbReference type="ARBA" id="ARBA00022801"/>
    </source>
</evidence>
<dbReference type="InterPro" id="IPR015797">
    <property type="entry name" value="NUDIX_hydrolase-like_dom_sf"/>
</dbReference>
<protein>
    <submittedName>
        <fullName evidence="8">NUDIX domain-containing protein</fullName>
    </submittedName>
</protein>
<dbReference type="Proteomes" id="UP001419910">
    <property type="component" value="Unassembled WGS sequence"/>
</dbReference>
<dbReference type="SUPFAM" id="SSF55811">
    <property type="entry name" value="Nudix"/>
    <property type="match status" value="1"/>
</dbReference>
<evidence type="ECO:0000256" key="5">
    <source>
        <dbReference type="ARBA" id="ARBA00022842"/>
    </source>
</evidence>
<gene>
    <name evidence="8" type="ORF">ABC974_08515</name>
</gene>
<proteinExistence type="predicted"/>
<keyword evidence="4" id="KW-0378">Hydrolase</keyword>
<evidence type="ECO:0000256" key="2">
    <source>
        <dbReference type="ARBA" id="ARBA00001946"/>
    </source>
</evidence>
<evidence type="ECO:0000313" key="9">
    <source>
        <dbReference type="Proteomes" id="UP001419910"/>
    </source>
</evidence>
<dbReference type="PROSITE" id="PS51462">
    <property type="entry name" value="NUDIX"/>
    <property type="match status" value="1"/>
</dbReference>
<name>A0ABU9Y1L4_9SPHN</name>
<evidence type="ECO:0000259" key="7">
    <source>
        <dbReference type="PROSITE" id="PS51462"/>
    </source>
</evidence>
<feature type="domain" description="Nudix hydrolase" evidence="7">
    <location>
        <begin position="7"/>
        <end position="192"/>
    </location>
</feature>
<keyword evidence="5" id="KW-0460">Magnesium</keyword>
<keyword evidence="6" id="KW-0464">Manganese</keyword>
<evidence type="ECO:0000256" key="6">
    <source>
        <dbReference type="ARBA" id="ARBA00023211"/>
    </source>
</evidence>
<comment type="caution">
    <text evidence="8">The sequence shown here is derived from an EMBL/GenBank/DDBJ whole genome shotgun (WGS) entry which is preliminary data.</text>
</comment>
<evidence type="ECO:0000313" key="8">
    <source>
        <dbReference type="EMBL" id="MEN2789665.1"/>
    </source>
</evidence>
<dbReference type="InterPro" id="IPR000086">
    <property type="entry name" value="NUDIX_hydrolase_dom"/>
</dbReference>